<organism evidence="9 10">
    <name type="scientific">Viridothelium virens</name>
    <name type="common">Speckled blister lichen</name>
    <name type="synonym">Trypethelium virens</name>
    <dbReference type="NCBI Taxonomy" id="1048519"/>
    <lineage>
        <taxon>Eukaryota</taxon>
        <taxon>Fungi</taxon>
        <taxon>Dikarya</taxon>
        <taxon>Ascomycota</taxon>
        <taxon>Pezizomycotina</taxon>
        <taxon>Dothideomycetes</taxon>
        <taxon>Dothideomycetes incertae sedis</taxon>
        <taxon>Trypetheliales</taxon>
        <taxon>Trypetheliaceae</taxon>
        <taxon>Viridothelium</taxon>
    </lineage>
</organism>
<feature type="compositionally biased region" description="Acidic residues" evidence="8">
    <location>
        <begin position="553"/>
        <end position="564"/>
    </location>
</feature>
<feature type="repeat" description="WD" evidence="5">
    <location>
        <begin position="124"/>
        <end position="157"/>
    </location>
</feature>
<feature type="repeat" description="WD" evidence="5">
    <location>
        <begin position="181"/>
        <end position="225"/>
    </location>
</feature>
<feature type="compositionally biased region" description="Acidic residues" evidence="8">
    <location>
        <begin position="577"/>
        <end position="587"/>
    </location>
</feature>
<dbReference type="PANTHER" id="PTHR18763">
    <property type="entry name" value="WD-REPEAT PROTEIN 18"/>
    <property type="match status" value="1"/>
</dbReference>
<dbReference type="OrthoDB" id="756370at2759"/>
<dbReference type="FunFam" id="2.130.10.10:FF:000929">
    <property type="entry name" value="Ribosomal assembly complex component Ipi3"/>
    <property type="match status" value="1"/>
</dbReference>
<comment type="subcellular location">
    <subcellularLocation>
        <location evidence="6">Nucleus</location>
    </subcellularLocation>
</comment>
<accession>A0A6A6HBA5</accession>
<evidence type="ECO:0000256" key="8">
    <source>
        <dbReference type="SAM" id="MobiDB-lite"/>
    </source>
</evidence>
<reference evidence="9" key="1">
    <citation type="journal article" date="2020" name="Stud. Mycol.">
        <title>101 Dothideomycetes genomes: a test case for predicting lifestyles and emergence of pathogens.</title>
        <authorList>
            <person name="Haridas S."/>
            <person name="Albert R."/>
            <person name="Binder M."/>
            <person name="Bloem J."/>
            <person name="Labutti K."/>
            <person name="Salamov A."/>
            <person name="Andreopoulos B."/>
            <person name="Baker S."/>
            <person name="Barry K."/>
            <person name="Bills G."/>
            <person name="Bluhm B."/>
            <person name="Cannon C."/>
            <person name="Castanera R."/>
            <person name="Culley D."/>
            <person name="Daum C."/>
            <person name="Ezra D."/>
            <person name="Gonzalez J."/>
            <person name="Henrissat B."/>
            <person name="Kuo A."/>
            <person name="Liang C."/>
            <person name="Lipzen A."/>
            <person name="Lutzoni F."/>
            <person name="Magnuson J."/>
            <person name="Mondo S."/>
            <person name="Nolan M."/>
            <person name="Ohm R."/>
            <person name="Pangilinan J."/>
            <person name="Park H.-J."/>
            <person name="Ramirez L."/>
            <person name="Alfaro M."/>
            <person name="Sun H."/>
            <person name="Tritt A."/>
            <person name="Yoshinaga Y."/>
            <person name="Zwiers L.-H."/>
            <person name="Turgeon B."/>
            <person name="Goodwin S."/>
            <person name="Spatafora J."/>
            <person name="Crous P."/>
            <person name="Grigoriev I."/>
        </authorList>
    </citation>
    <scope>NUCLEOTIDE SEQUENCE</scope>
    <source>
        <strain evidence="9">Tuck. ex Michener</strain>
    </source>
</reference>
<dbReference type="GO" id="GO:0006364">
    <property type="term" value="P:rRNA processing"/>
    <property type="evidence" value="ECO:0007669"/>
    <property type="project" value="UniProtKB-UniRule"/>
</dbReference>
<feature type="region of interest" description="Disordered" evidence="8">
    <location>
        <begin position="533"/>
        <end position="595"/>
    </location>
</feature>
<evidence type="ECO:0000313" key="9">
    <source>
        <dbReference type="EMBL" id="KAF2235332.1"/>
    </source>
</evidence>
<dbReference type="PANTHER" id="PTHR18763:SF0">
    <property type="entry name" value="WD REPEAT-CONTAINING PROTEIN 18"/>
    <property type="match status" value="1"/>
</dbReference>
<dbReference type="InterPro" id="IPR015943">
    <property type="entry name" value="WD40/YVTN_repeat-like_dom_sf"/>
</dbReference>
<comment type="function">
    <text evidence="1 6">Component of the RIX1 complex required for processing of ITS2 sequences from 35S pre-rRNA.</text>
</comment>
<dbReference type="InterPro" id="IPR045227">
    <property type="entry name" value="WDR18/Ipi3/RID3"/>
</dbReference>
<evidence type="ECO:0000256" key="2">
    <source>
        <dbReference type="ARBA" id="ARBA00010143"/>
    </source>
</evidence>
<keyword evidence="3 5" id="KW-0853">WD repeat</keyword>
<gene>
    <name evidence="9" type="ORF">EV356DRAFT_445304</name>
</gene>
<keyword evidence="7" id="KW-0175">Coiled coil</keyword>
<dbReference type="SMART" id="SM00320">
    <property type="entry name" value="WD40"/>
    <property type="match status" value="5"/>
</dbReference>
<evidence type="ECO:0000313" key="10">
    <source>
        <dbReference type="Proteomes" id="UP000800092"/>
    </source>
</evidence>
<evidence type="ECO:0000256" key="1">
    <source>
        <dbReference type="ARBA" id="ARBA00002355"/>
    </source>
</evidence>
<dbReference type="GO" id="GO:0005656">
    <property type="term" value="C:nuclear pre-replicative complex"/>
    <property type="evidence" value="ECO:0007669"/>
    <property type="project" value="TreeGrafter"/>
</dbReference>
<dbReference type="GO" id="GO:0120330">
    <property type="term" value="C:rixosome complex"/>
    <property type="evidence" value="ECO:0007669"/>
    <property type="project" value="UniProtKB-UniRule"/>
</dbReference>
<feature type="coiled-coil region" evidence="7">
    <location>
        <begin position="486"/>
        <end position="520"/>
    </location>
</feature>
<keyword evidence="6" id="KW-0698">rRNA processing</keyword>
<comment type="similarity">
    <text evidence="2 6">Belongs to the WD repeat IPI3/WDR18 family.</text>
</comment>
<name>A0A6A6HBA5_VIRVR</name>
<evidence type="ECO:0000256" key="3">
    <source>
        <dbReference type="ARBA" id="ARBA00022574"/>
    </source>
</evidence>
<proteinExistence type="inferred from homology"/>
<dbReference type="GO" id="GO:0006261">
    <property type="term" value="P:DNA-templated DNA replication"/>
    <property type="evidence" value="ECO:0007669"/>
    <property type="project" value="TreeGrafter"/>
</dbReference>
<dbReference type="SUPFAM" id="SSF50978">
    <property type="entry name" value="WD40 repeat-like"/>
    <property type="match status" value="1"/>
</dbReference>
<dbReference type="EMBL" id="ML991792">
    <property type="protein sequence ID" value="KAF2235332.1"/>
    <property type="molecule type" value="Genomic_DNA"/>
</dbReference>
<sequence length="595" mass="64904">MLTELFIASTSGIHQSPSSVAIKDASIFIHEFQPLPAIRTSFKKSATAPHCLAASASHIFAAQAEKAVVHVYNRDKGNQEALVPFPERIHSLALAADGTILILGTEGGRIFLWETCTGRQVATQAAHLQAVTTLAVDIDSNFLLSGSPDSNIHVWSLPDILSWSNTDSTSQDRLKSLRHTLSDHRAAITSLVLGHSASFLNIAISASEDSSCIIWNYQSKQALRTILLPSTPLCLALDPADRCFYTGFDDGSVQLLRFYNDSGAPAINIHDPHQAQNATKPQEKDRWAAVGQDLGTTLSMDLSYDGTKLLTGHEKGKVICWDIGAGSFQSTLCDLHGGVTNIRFETPAGFVGGVEEPRFKIHSVTKPRFDLSTTAKGTVPSAYTFTTQFITDLPDRSDSKLYESGTLSSRERFDQALFHPSFPNSLLESGMAELAALRDQPVSKSNSASAPLNANSTYDHDADFVSLNEEAGASALTNGDGADGATAGLEQENQALKDQLAALKRVMNKSLDQLEELRKERKAWVRFEGEVRRREAKRKRTREERVERSWNGEEAEMAGEEGDLYADVVMDAYGSPDDSEGENENDQDAQNNDRG</sequence>
<protein>
    <recommendedName>
        <fullName evidence="6">Pre-rRNA-processing protein IPI3</fullName>
    </recommendedName>
</protein>
<dbReference type="Pfam" id="PF00400">
    <property type="entry name" value="WD40"/>
    <property type="match status" value="2"/>
</dbReference>
<evidence type="ECO:0000256" key="7">
    <source>
        <dbReference type="SAM" id="Coils"/>
    </source>
</evidence>
<evidence type="ECO:0000256" key="4">
    <source>
        <dbReference type="ARBA" id="ARBA00022737"/>
    </source>
</evidence>
<evidence type="ECO:0000256" key="6">
    <source>
        <dbReference type="RuleBase" id="RU369067"/>
    </source>
</evidence>
<comment type="subunit">
    <text evidence="6">Component of the RIX1 complex, composed of IPI1, RIX1/IPI2 and IPI3 in a 1:2:2 stoichiometry. The complex interacts (via RIX1) with MDN1 (via its hexameric AAA ATPase ring) and the pre-60S ribosome particles.</text>
</comment>
<dbReference type="PROSITE" id="PS50294">
    <property type="entry name" value="WD_REPEATS_REGION"/>
    <property type="match status" value="1"/>
</dbReference>
<dbReference type="InterPro" id="IPR036322">
    <property type="entry name" value="WD40_repeat_dom_sf"/>
</dbReference>
<dbReference type="Gene3D" id="2.130.10.10">
    <property type="entry name" value="YVTN repeat-like/Quinoprotein amine dehydrogenase"/>
    <property type="match status" value="2"/>
</dbReference>
<dbReference type="AlphaFoldDB" id="A0A6A6HBA5"/>
<dbReference type="PROSITE" id="PS50082">
    <property type="entry name" value="WD_REPEATS_2"/>
    <property type="match status" value="2"/>
</dbReference>
<keyword evidence="10" id="KW-1185">Reference proteome</keyword>
<keyword evidence="6" id="KW-0539">Nucleus</keyword>
<keyword evidence="4" id="KW-0677">Repeat</keyword>
<evidence type="ECO:0000256" key="5">
    <source>
        <dbReference type="PROSITE-ProRule" id="PRU00221"/>
    </source>
</evidence>
<dbReference type="Proteomes" id="UP000800092">
    <property type="component" value="Unassembled WGS sequence"/>
</dbReference>
<feature type="compositionally biased region" description="Basic and acidic residues" evidence="8">
    <location>
        <begin position="541"/>
        <end position="551"/>
    </location>
</feature>
<dbReference type="InterPro" id="IPR001680">
    <property type="entry name" value="WD40_rpt"/>
</dbReference>